<sequence length="385" mass="42647">MTNKNVCVFTGTRAEYGLLYWLMKDIQAHLELNLQLVVTGSHLSPEFGLTYKEIESDGFKIDAKVEMLLSSDTPVGVAKSMGLAVLGLTDALDRLQPDYLVILGDRYEALAAAQTAQILRIPVVHLSGGEVTEGAYDDSIRHAISKLSYFHFTSNSRYRERVIQLGESPTRVFNVGSIGLEHLKRTPLMSLKELSISLDFELTDKFFLVTYHPVTLSNESPEESFKVLLDSLNRFPEYKVIITYPNSDDGGRKIIPLLERYGKDNLKRVLTIKSLGQKRYLSAVKHSAAVIGNSSSGIAEVPSFSVPTINIGSRQKGRLMAKSVFHTEVNLQDITTTIKKALTVNVGEVENPYGSGNCSKIIVEYLSNNTVSCLAKKFFDIEGTL</sequence>
<evidence type="ECO:0000259" key="1">
    <source>
        <dbReference type="Pfam" id="PF02350"/>
    </source>
</evidence>
<dbReference type="InterPro" id="IPR029767">
    <property type="entry name" value="WecB-like"/>
</dbReference>
<proteinExistence type="predicted"/>
<dbReference type="NCBIfam" id="TIGR03568">
    <property type="entry name" value="NeuC_NnaA"/>
    <property type="match status" value="1"/>
</dbReference>
<dbReference type="AlphaFoldDB" id="A0A0F9QKU7"/>
<dbReference type="SUPFAM" id="SSF53756">
    <property type="entry name" value="UDP-Glycosyltransferase/glycogen phosphorylase"/>
    <property type="match status" value="1"/>
</dbReference>
<dbReference type="PANTHER" id="PTHR43174:SF3">
    <property type="entry name" value="UDP-N-ACETYLGLUCOSAMINE 2-EPIMERASE"/>
    <property type="match status" value="1"/>
</dbReference>
<gene>
    <name evidence="2" type="ORF">LCGC14_0761590</name>
</gene>
<evidence type="ECO:0000313" key="2">
    <source>
        <dbReference type="EMBL" id="KKN37622.1"/>
    </source>
</evidence>
<protein>
    <recommendedName>
        <fullName evidence="1">UDP-N-acetylglucosamine 2-epimerase domain-containing protein</fullName>
    </recommendedName>
</protein>
<feature type="domain" description="UDP-N-acetylglucosamine 2-epimerase" evidence="1">
    <location>
        <begin position="25"/>
        <end position="366"/>
    </location>
</feature>
<dbReference type="PANTHER" id="PTHR43174">
    <property type="entry name" value="UDP-N-ACETYLGLUCOSAMINE 2-EPIMERASE"/>
    <property type="match status" value="1"/>
</dbReference>
<dbReference type="GO" id="GO:0004553">
    <property type="term" value="F:hydrolase activity, hydrolyzing O-glycosyl compounds"/>
    <property type="evidence" value="ECO:0007669"/>
    <property type="project" value="InterPro"/>
</dbReference>
<organism evidence="2">
    <name type="scientific">marine sediment metagenome</name>
    <dbReference type="NCBI Taxonomy" id="412755"/>
    <lineage>
        <taxon>unclassified sequences</taxon>
        <taxon>metagenomes</taxon>
        <taxon>ecological metagenomes</taxon>
    </lineage>
</organism>
<dbReference type="GO" id="GO:0006047">
    <property type="term" value="P:UDP-N-acetylglucosamine metabolic process"/>
    <property type="evidence" value="ECO:0007669"/>
    <property type="project" value="InterPro"/>
</dbReference>
<dbReference type="InterPro" id="IPR020004">
    <property type="entry name" value="UDP-GlcNAc_Epase"/>
</dbReference>
<dbReference type="CDD" id="cd03786">
    <property type="entry name" value="GTB_UDP-GlcNAc_2-Epimerase"/>
    <property type="match status" value="1"/>
</dbReference>
<dbReference type="InterPro" id="IPR003331">
    <property type="entry name" value="UDP_GlcNAc_Epimerase_2_dom"/>
</dbReference>
<dbReference type="Pfam" id="PF02350">
    <property type="entry name" value="Epimerase_2"/>
    <property type="match status" value="1"/>
</dbReference>
<dbReference type="Gene3D" id="3.40.50.2000">
    <property type="entry name" value="Glycogen Phosphorylase B"/>
    <property type="match status" value="2"/>
</dbReference>
<comment type="caution">
    <text evidence="2">The sequence shown here is derived from an EMBL/GenBank/DDBJ whole genome shotgun (WGS) entry which is preliminary data.</text>
</comment>
<reference evidence="2" key="1">
    <citation type="journal article" date="2015" name="Nature">
        <title>Complex archaea that bridge the gap between prokaryotes and eukaryotes.</title>
        <authorList>
            <person name="Spang A."/>
            <person name="Saw J.H."/>
            <person name="Jorgensen S.L."/>
            <person name="Zaremba-Niedzwiedzka K."/>
            <person name="Martijn J."/>
            <person name="Lind A.E."/>
            <person name="van Eijk R."/>
            <person name="Schleper C."/>
            <person name="Guy L."/>
            <person name="Ettema T.J."/>
        </authorList>
    </citation>
    <scope>NUCLEOTIDE SEQUENCE</scope>
</reference>
<name>A0A0F9QKU7_9ZZZZ</name>
<dbReference type="EMBL" id="LAZR01001882">
    <property type="protein sequence ID" value="KKN37622.1"/>
    <property type="molecule type" value="Genomic_DNA"/>
</dbReference>
<accession>A0A0F9QKU7</accession>